<evidence type="ECO:0000256" key="1">
    <source>
        <dbReference type="ARBA" id="ARBA00004651"/>
    </source>
</evidence>
<evidence type="ECO:0000256" key="10">
    <source>
        <dbReference type="RuleBase" id="RU351113"/>
    </source>
</evidence>
<keyword evidence="5 10" id="KW-0552">Olfaction</keyword>
<dbReference type="GO" id="GO:0004984">
    <property type="term" value="F:olfactory receptor activity"/>
    <property type="evidence" value="ECO:0007669"/>
    <property type="project" value="InterPro"/>
</dbReference>
<keyword evidence="6 10" id="KW-1133">Transmembrane helix</keyword>
<dbReference type="AlphaFoldDB" id="A0A345BEY1"/>
<dbReference type="GO" id="GO:0005886">
    <property type="term" value="C:plasma membrane"/>
    <property type="evidence" value="ECO:0007669"/>
    <property type="project" value="UniProtKB-SubCell"/>
</dbReference>
<dbReference type="EMBL" id="MG816620">
    <property type="protein sequence ID" value="AXF48805.1"/>
    <property type="molecule type" value="mRNA"/>
</dbReference>
<dbReference type="PANTHER" id="PTHR21137:SF35">
    <property type="entry name" value="ODORANT RECEPTOR 19A-RELATED"/>
    <property type="match status" value="1"/>
</dbReference>
<dbReference type="Pfam" id="PF02949">
    <property type="entry name" value="7tm_6"/>
    <property type="match status" value="1"/>
</dbReference>
<evidence type="ECO:0000256" key="8">
    <source>
        <dbReference type="ARBA" id="ARBA00023170"/>
    </source>
</evidence>
<evidence type="ECO:0000256" key="2">
    <source>
        <dbReference type="ARBA" id="ARBA00022475"/>
    </source>
</evidence>
<feature type="transmembrane region" description="Helical" evidence="10">
    <location>
        <begin position="303"/>
        <end position="322"/>
    </location>
</feature>
<dbReference type="InterPro" id="IPR004117">
    <property type="entry name" value="7tm6_olfct_rcpt"/>
</dbReference>
<evidence type="ECO:0000256" key="9">
    <source>
        <dbReference type="ARBA" id="ARBA00023224"/>
    </source>
</evidence>
<keyword evidence="7 10" id="KW-0472">Membrane</keyword>
<dbReference type="GO" id="GO:0005549">
    <property type="term" value="F:odorant binding"/>
    <property type="evidence" value="ECO:0007669"/>
    <property type="project" value="InterPro"/>
</dbReference>
<organism evidence="11">
    <name type="scientific">Lobesia botrana</name>
    <dbReference type="NCBI Taxonomy" id="209534"/>
    <lineage>
        <taxon>Eukaryota</taxon>
        <taxon>Metazoa</taxon>
        <taxon>Ecdysozoa</taxon>
        <taxon>Arthropoda</taxon>
        <taxon>Hexapoda</taxon>
        <taxon>Insecta</taxon>
        <taxon>Pterygota</taxon>
        <taxon>Neoptera</taxon>
        <taxon>Endopterygota</taxon>
        <taxon>Lepidoptera</taxon>
        <taxon>Glossata</taxon>
        <taxon>Ditrysia</taxon>
        <taxon>Tortricoidea</taxon>
        <taxon>Tortricidae</taxon>
        <taxon>Olethreutinae</taxon>
        <taxon>Olethreutini</taxon>
        <taxon>Lobesia</taxon>
    </lineage>
</organism>
<keyword evidence="2" id="KW-1003">Cell membrane</keyword>
<protein>
    <recommendedName>
        <fullName evidence="10">Odorant receptor</fullName>
    </recommendedName>
</protein>
<keyword evidence="3 10" id="KW-0716">Sensory transduction</keyword>
<comment type="similarity">
    <text evidence="10">Belongs to the insect chemoreceptor superfamily. Heteromeric odorant receptor channel (TC 1.A.69) family.</text>
</comment>
<dbReference type="GO" id="GO:0007165">
    <property type="term" value="P:signal transduction"/>
    <property type="evidence" value="ECO:0007669"/>
    <property type="project" value="UniProtKB-KW"/>
</dbReference>
<evidence type="ECO:0000256" key="3">
    <source>
        <dbReference type="ARBA" id="ARBA00022606"/>
    </source>
</evidence>
<evidence type="ECO:0000256" key="6">
    <source>
        <dbReference type="ARBA" id="ARBA00022989"/>
    </source>
</evidence>
<evidence type="ECO:0000256" key="7">
    <source>
        <dbReference type="ARBA" id="ARBA00023136"/>
    </source>
</evidence>
<evidence type="ECO:0000313" key="11">
    <source>
        <dbReference type="EMBL" id="AXF48805.1"/>
    </source>
</evidence>
<feature type="transmembrane region" description="Helical" evidence="10">
    <location>
        <begin position="188"/>
        <end position="215"/>
    </location>
</feature>
<evidence type="ECO:0000256" key="5">
    <source>
        <dbReference type="ARBA" id="ARBA00022725"/>
    </source>
</evidence>
<dbReference type="PANTHER" id="PTHR21137">
    <property type="entry name" value="ODORANT RECEPTOR"/>
    <property type="match status" value="1"/>
</dbReference>
<keyword evidence="9 10" id="KW-0807">Transducer</keyword>
<feature type="transmembrane region" description="Helical" evidence="10">
    <location>
        <begin position="135"/>
        <end position="153"/>
    </location>
</feature>
<feature type="transmembrane region" description="Helical" evidence="10">
    <location>
        <begin position="51"/>
        <end position="69"/>
    </location>
</feature>
<keyword evidence="4 10" id="KW-0812">Transmembrane</keyword>
<accession>A0A345BEY1</accession>
<comment type="caution">
    <text evidence="10">Lacks conserved residue(s) required for the propagation of feature annotation.</text>
</comment>
<feature type="transmembrane region" description="Helical" evidence="10">
    <location>
        <begin position="81"/>
        <end position="99"/>
    </location>
</feature>
<name>A0A345BEY1_9NEOP</name>
<keyword evidence="8 10" id="KW-0675">Receptor</keyword>
<evidence type="ECO:0000256" key="4">
    <source>
        <dbReference type="ARBA" id="ARBA00022692"/>
    </source>
</evidence>
<proteinExistence type="evidence at transcript level"/>
<comment type="subcellular location">
    <subcellularLocation>
        <location evidence="1 10">Cell membrane</location>
        <topology evidence="1 10">Multi-pass membrane protein</topology>
    </subcellularLocation>
</comment>
<reference evidence="11" key="1">
    <citation type="journal article" date="2018" name="Comp. Biochem. Physiol. Part D Genomics Proteomics">
        <title>Analysis of the grapevine moth Lobesia botrana antennal transcriptome and expression of odorant-binding and chemosensory proteins.</title>
        <authorList>
            <person name="Rojas V."/>
            <person name="Jimenez H."/>
            <person name="Palma-Millanao R."/>
            <person name="Gonzalez-Gonzalez A."/>
            <person name="Machuca J."/>
            <person name="Godoy R."/>
            <person name="Ceballos R."/>
            <person name="Mutis A."/>
            <person name="Venthur H."/>
        </authorList>
    </citation>
    <scope>NUCLEOTIDE SEQUENCE</scope>
</reference>
<sequence>MEVQAYRKNNTTELFRKLDKVIFFCSGMNFWVDDNGVPELLFKAYQTYSSVVNVAVVLFMFAEAGSFFTQHDLTEKQQSDRLLMTTSHFILYSFTLSFIHHKETVTKILFTLAVDLKKDFNDEGTEKLMLKRTRIYVTALIVLCFNALVFYGIDGLIQVLFSDGTFVTIVTVWPEVHDPRPLAEAARIVIYILWWLWMLRVTTVYLLVLTITISLSHQHTNLQLYFKSLANIFEERISQREKELKFERAFKVGTRLHATTIWCAQQVQKSCGLMFSGHIIVNVMVLVLLMSQMKNADRTLSNVLPIVSTACSMLFSTGVIMWNAGDVTIEAGQISTAIFQSGWHNCTHVASYRIRRLLLIAITQSQKPVVIKSCGVIEMSYQAYLSIVKTSYSIFSVLY</sequence>
<feature type="transmembrane region" description="Helical" evidence="10">
    <location>
        <begin position="272"/>
        <end position="291"/>
    </location>
</feature>